<accession>A0A1L9MZP2</accession>
<proteinExistence type="predicted"/>
<name>A0A1L9MZP2_ASPTC</name>
<reference evidence="3" key="1">
    <citation type="journal article" date="2017" name="Genome Biol.">
        <title>Comparative genomics reveals high biological diversity and specific adaptations in the industrially and medically important fungal genus Aspergillus.</title>
        <authorList>
            <person name="de Vries R.P."/>
            <person name="Riley R."/>
            <person name="Wiebenga A."/>
            <person name="Aguilar-Osorio G."/>
            <person name="Amillis S."/>
            <person name="Uchima C.A."/>
            <person name="Anderluh G."/>
            <person name="Asadollahi M."/>
            <person name="Askin M."/>
            <person name="Barry K."/>
            <person name="Battaglia E."/>
            <person name="Bayram O."/>
            <person name="Benocci T."/>
            <person name="Braus-Stromeyer S.A."/>
            <person name="Caldana C."/>
            <person name="Canovas D."/>
            <person name="Cerqueira G.C."/>
            <person name="Chen F."/>
            <person name="Chen W."/>
            <person name="Choi C."/>
            <person name="Clum A."/>
            <person name="Dos Santos R.A."/>
            <person name="Damasio A.R."/>
            <person name="Diallinas G."/>
            <person name="Emri T."/>
            <person name="Fekete E."/>
            <person name="Flipphi M."/>
            <person name="Freyberg S."/>
            <person name="Gallo A."/>
            <person name="Gournas C."/>
            <person name="Habgood R."/>
            <person name="Hainaut M."/>
            <person name="Harispe M.L."/>
            <person name="Henrissat B."/>
            <person name="Hilden K.S."/>
            <person name="Hope R."/>
            <person name="Hossain A."/>
            <person name="Karabika E."/>
            <person name="Karaffa L."/>
            <person name="Karanyi Z."/>
            <person name="Krasevec N."/>
            <person name="Kuo A."/>
            <person name="Kusch H."/>
            <person name="LaButti K."/>
            <person name="Lagendijk E.L."/>
            <person name="Lapidus A."/>
            <person name="Levasseur A."/>
            <person name="Lindquist E."/>
            <person name="Lipzen A."/>
            <person name="Logrieco A.F."/>
            <person name="MacCabe A."/>
            <person name="Maekelae M.R."/>
            <person name="Malavazi I."/>
            <person name="Melin P."/>
            <person name="Meyer V."/>
            <person name="Mielnichuk N."/>
            <person name="Miskei M."/>
            <person name="Molnar A.P."/>
            <person name="Mule G."/>
            <person name="Ngan C.Y."/>
            <person name="Orejas M."/>
            <person name="Orosz E."/>
            <person name="Ouedraogo J.P."/>
            <person name="Overkamp K.M."/>
            <person name="Park H.-S."/>
            <person name="Perrone G."/>
            <person name="Piumi F."/>
            <person name="Punt P.J."/>
            <person name="Ram A.F."/>
            <person name="Ramon A."/>
            <person name="Rauscher S."/>
            <person name="Record E."/>
            <person name="Riano-Pachon D.M."/>
            <person name="Robert V."/>
            <person name="Roehrig J."/>
            <person name="Ruller R."/>
            <person name="Salamov A."/>
            <person name="Salih N.S."/>
            <person name="Samson R.A."/>
            <person name="Sandor E."/>
            <person name="Sanguinetti M."/>
            <person name="Schuetze T."/>
            <person name="Sepcic K."/>
            <person name="Shelest E."/>
            <person name="Sherlock G."/>
            <person name="Sophianopoulou V."/>
            <person name="Squina F.M."/>
            <person name="Sun H."/>
            <person name="Susca A."/>
            <person name="Todd R.B."/>
            <person name="Tsang A."/>
            <person name="Unkles S.E."/>
            <person name="van de Wiele N."/>
            <person name="van Rossen-Uffink D."/>
            <person name="Oliveira J.V."/>
            <person name="Vesth T.C."/>
            <person name="Visser J."/>
            <person name="Yu J.-H."/>
            <person name="Zhou M."/>
            <person name="Andersen M.R."/>
            <person name="Archer D.B."/>
            <person name="Baker S.E."/>
            <person name="Benoit I."/>
            <person name="Brakhage A.A."/>
            <person name="Braus G.H."/>
            <person name="Fischer R."/>
            <person name="Frisvad J.C."/>
            <person name="Goldman G.H."/>
            <person name="Houbraken J."/>
            <person name="Oakley B."/>
            <person name="Pocsi I."/>
            <person name="Scazzocchio C."/>
            <person name="Seiboth B."/>
            <person name="vanKuyk P.A."/>
            <person name="Wortman J."/>
            <person name="Dyer P.S."/>
            <person name="Grigoriev I.V."/>
        </authorList>
    </citation>
    <scope>NUCLEOTIDE SEQUENCE [LARGE SCALE GENOMIC DNA]</scope>
    <source>
        <strain evidence="3">CBS 134.48</strain>
    </source>
</reference>
<keyword evidence="3" id="KW-1185">Reference proteome</keyword>
<protein>
    <submittedName>
        <fullName evidence="2">Uncharacterized protein</fullName>
    </submittedName>
</protein>
<evidence type="ECO:0000256" key="1">
    <source>
        <dbReference type="SAM" id="Phobius"/>
    </source>
</evidence>
<feature type="transmembrane region" description="Helical" evidence="1">
    <location>
        <begin position="29"/>
        <end position="50"/>
    </location>
</feature>
<organism evidence="2 3">
    <name type="scientific">Aspergillus tubingensis (strain CBS 134.48)</name>
    <dbReference type="NCBI Taxonomy" id="767770"/>
    <lineage>
        <taxon>Eukaryota</taxon>
        <taxon>Fungi</taxon>
        <taxon>Dikarya</taxon>
        <taxon>Ascomycota</taxon>
        <taxon>Pezizomycotina</taxon>
        <taxon>Eurotiomycetes</taxon>
        <taxon>Eurotiomycetidae</taxon>
        <taxon>Eurotiales</taxon>
        <taxon>Aspergillaceae</taxon>
        <taxon>Aspergillus</taxon>
        <taxon>Aspergillus subgen. Circumdati</taxon>
    </lineage>
</organism>
<gene>
    <name evidence="2" type="ORF">ASPTUDRAFT_771178</name>
</gene>
<dbReference type="EMBL" id="KV878205">
    <property type="protein sequence ID" value="OJI82292.1"/>
    <property type="molecule type" value="Genomic_DNA"/>
</dbReference>
<dbReference type="AlphaFoldDB" id="A0A1L9MZP2"/>
<keyword evidence="1" id="KW-0472">Membrane</keyword>
<keyword evidence="1" id="KW-0812">Transmembrane</keyword>
<keyword evidence="1" id="KW-1133">Transmembrane helix</keyword>
<evidence type="ECO:0000313" key="3">
    <source>
        <dbReference type="Proteomes" id="UP000184304"/>
    </source>
</evidence>
<dbReference type="VEuPathDB" id="FungiDB:ASPTUDRAFT_771178"/>
<dbReference type="Proteomes" id="UP000184304">
    <property type="component" value="Unassembled WGS sequence"/>
</dbReference>
<evidence type="ECO:0000313" key="2">
    <source>
        <dbReference type="EMBL" id="OJI82292.1"/>
    </source>
</evidence>
<sequence length="102" mass="11697">MALNPFLFVVQGVNSQYHRPRPWPGGLAWIPHPVMCGFAFSFSLFLLTLVSGRLIARESHNPFQFVLGFVFHSIDGRDPGRSHLLFLRTFYSTQVYFHGLDN</sequence>